<proteinExistence type="predicted"/>
<protein>
    <submittedName>
        <fullName evidence="1">Uncharacterized protein</fullName>
    </submittedName>
</protein>
<reference evidence="1" key="2">
    <citation type="submission" date="2021-01" db="EMBL/GenBank/DDBJ databases">
        <authorList>
            <person name="Schikora-Tamarit M.A."/>
        </authorList>
    </citation>
    <scope>NUCLEOTIDE SEQUENCE</scope>
    <source>
        <strain evidence="1">CBS2887</strain>
    </source>
</reference>
<reference evidence="1" key="1">
    <citation type="journal article" date="2021" name="Open Biol.">
        <title>Shared evolutionary footprints suggest mitochondrial oxidative damage underlies multiple complex I losses in fungi.</title>
        <authorList>
            <person name="Schikora-Tamarit M.A."/>
            <person name="Marcet-Houben M."/>
            <person name="Nosek J."/>
            <person name="Gabaldon T."/>
        </authorList>
    </citation>
    <scope>NUCLEOTIDE SEQUENCE</scope>
    <source>
        <strain evidence="1">CBS2887</strain>
    </source>
</reference>
<name>A0A9P8PQD7_WICPI</name>
<evidence type="ECO:0000313" key="1">
    <source>
        <dbReference type="EMBL" id="KAH3675775.1"/>
    </source>
</evidence>
<gene>
    <name evidence="1" type="ORF">WICPIJ_009228</name>
</gene>
<dbReference type="AlphaFoldDB" id="A0A9P8PQD7"/>
<dbReference type="Proteomes" id="UP000774326">
    <property type="component" value="Unassembled WGS sequence"/>
</dbReference>
<evidence type="ECO:0000313" key="2">
    <source>
        <dbReference type="Proteomes" id="UP000774326"/>
    </source>
</evidence>
<sequence>MALPMDPSPTIPAVRPLGETTFLPPILTPLATVPVLLHGNPVFVLISKVEETALAAVMVFVERSVLSRKEVNLKVDNVNCKATSATSSAQPSPTLHKLIPFSLRASGLKISEPTHGYETTSKDLGKCGM</sequence>
<comment type="caution">
    <text evidence="1">The sequence shown here is derived from an EMBL/GenBank/DDBJ whole genome shotgun (WGS) entry which is preliminary data.</text>
</comment>
<keyword evidence="2" id="KW-1185">Reference proteome</keyword>
<organism evidence="1 2">
    <name type="scientific">Wickerhamomyces pijperi</name>
    <name type="common">Yeast</name>
    <name type="synonym">Pichia pijperi</name>
    <dbReference type="NCBI Taxonomy" id="599730"/>
    <lineage>
        <taxon>Eukaryota</taxon>
        <taxon>Fungi</taxon>
        <taxon>Dikarya</taxon>
        <taxon>Ascomycota</taxon>
        <taxon>Saccharomycotina</taxon>
        <taxon>Saccharomycetes</taxon>
        <taxon>Phaffomycetales</taxon>
        <taxon>Wickerhamomycetaceae</taxon>
        <taxon>Wickerhamomyces</taxon>
    </lineage>
</organism>
<accession>A0A9P8PQD7</accession>
<dbReference type="EMBL" id="JAEUBG010005348">
    <property type="protein sequence ID" value="KAH3675775.1"/>
    <property type="molecule type" value="Genomic_DNA"/>
</dbReference>